<name>A0AAV7HTQ1_COTGL</name>
<keyword evidence="3" id="KW-1185">Reference proteome</keyword>
<feature type="region of interest" description="Disordered" evidence="1">
    <location>
        <begin position="229"/>
        <end position="272"/>
    </location>
</feature>
<dbReference type="AlphaFoldDB" id="A0AAV7HTQ1"/>
<proteinExistence type="predicted"/>
<organism evidence="2 3">
    <name type="scientific">Cotesia glomerata</name>
    <name type="common">Lepidopteran parasitic wasp</name>
    <name type="synonym">Apanteles glomeratus</name>
    <dbReference type="NCBI Taxonomy" id="32391"/>
    <lineage>
        <taxon>Eukaryota</taxon>
        <taxon>Metazoa</taxon>
        <taxon>Ecdysozoa</taxon>
        <taxon>Arthropoda</taxon>
        <taxon>Hexapoda</taxon>
        <taxon>Insecta</taxon>
        <taxon>Pterygota</taxon>
        <taxon>Neoptera</taxon>
        <taxon>Endopterygota</taxon>
        <taxon>Hymenoptera</taxon>
        <taxon>Apocrita</taxon>
        <taxon>Ichneumonoidea</taxon>
        <taxon>Braconidae</taxon>
        <taxon>Microgastrinae</taxon>
        <taxon>Cotesia</taxon>
    </lineage>
</organism>
<evidence type="ECO:0000256" key="1">
    <source>
        <dbReference type="SAM" id="MobiDB-lite"/>
    </source>
</evidence>
<gene>
    <name evidence="2" type="ORF">KQX54_011878</name>
</gene>
<sequence length="272" mass="30318">MLSLTLASNFFIYLCKKHFAFVKWISGEDDKKYTPGIDINHIKNFNYEQFINDDEDPDKIYVVEWHDSVKEPLGGWTCYSAQVIAVSDSLVKLNKKLKAIDGIQSPKRCVAHEVTEESGPSKNDIPEKNEKATVNEPEVVACDTEIDKSPKVKRKKLFDDKEIEILNNGKSKTTESLSPPSVNDGEFKDSDVEIIKGKDVKPSGTSEFVTKQELSEAITMAVNKILSAMPSTSSATSTLRANPSKTKHTQKKKNDMVESGEPGRNIFVTADQ</sequence>
<accession>A0AAV7HTQ1</accession>
<evidence type="ECO:0000313" key="3">
    <source>
        <dbReference type="Proteomes" id="UP000826195"/>
    </source>
</evidence>
<evidence type="ECO:0000313" key="2">
    <source>
        <dbReference type="EMBL" id="KAH0535010.1"/>
    </source>
</evidence>
<reference evidence="2 3" key="1">
    <citation type="journal article" date="2021" name="J. Hered.">
        <title>A chromosome-level genome assembly of the parasitoid wasp, Cotesia glomerata (Hymenoptera: Braconidae).</title>
        <authorList>
            <person name="Pinto B.J."/>
            <person name="Weis J.J."/>
            <person name="Gamble T."/>
            <person name="Ode P.J."/>
            <person name="Paul R."/>
            <person name="Zaspel J.M."/>
        </authorList>
    </citation>
    <scope>NUCLEOTIDE SEQUENCE [LARGE SCALE GENOMIC DNA]</scope>
    <source>
        <strain evidence="2">CgM1</strain>
    </source>
</reference>
<dbReference type="Proteomes" id="UP000826195">
    <property type="component" value="Unassembled WGS sequence"/>
</dbReference>
<comment type="caution">
    <text evidence="2">The sequence shown here is derived from an EMBL/GenBank/DDBJ whole genome shotgun (WGS) entry which is preliminary data.</text>
</comment>
<protein>
    <submittedName>
        <fullName evidence="2">Uncharacterized protein</fullName>
    </submittedName>
</protein>
<dbReference type="EMBL" id="JAHXZJ010002982">
    <property type="protein sequence ID" value="KAH0535010.1"/>
    <property type="molecule type" value="Genomic_DNA"/>
</dbReference>